<dbReference type="AlphaFoldDB" id="C6SA69"/>
<name>C6SA69_NEIME</name>
<dbReference type="EMBL" id="AM889137">
    <property type="protein sequence ID" value="CBA03659.1"/>
    <property type="molecule type" value="Genomic_DNA"/>
</dbReference>
<accession>C6SA69</accession>
<sequence length="63" mass="7072">MPAACNSFANKMPSEAFRRHTKRVLYHTEPVFCRKSASDSPPALSRFESDLPYKQASDGIIVN</sequence>
<proteinExistence type="predicted"/>
<gene>
    <name evidence="1" type="ORF">NME_0179</name>
</gene>
<organism evidence="1">
    <name type="scientific">Neisseria meningitidis alpha153</name>
    <dbReference type="NCBI Taxonomy" id="663926"/>
    <lineage>
        <taxon>Bacteria</taxon>
        <taxon>Pseudomonadati</taxon>
        <taxon>Pseudomonadota</taxon>
        <taxon>Betaproteobacteria</taxon>
        <taxon>Neisseriales</taxon>
        <taxon>Neisseriaceae</taxon>
        <taxon>Neisseria</taxon>
    </lineage>
</organism>
<reference evidence="1" key="1">
    <citation type="journal article" date="2008" name="Proc. Natl. Acad. Sci. U.S.A.">
        <title>Whole-genome comparison of disease and carriage strains provides insights into virulence evolution in Neisseria meningitidis.</title>
        <authorList>
            <person name="Schoen C."/>
            <person name="Blom J."/>
            <person name="Claus H."/>
            <person name="Schramm-Glueck A."/>
            <person name="Brandt P."/>
            <person name="Mueller T."/>
            <person name="Goesmann A."/>
            <person name="Joseph B."/>
            <person name="Konietzny S."/>
            <person name="Kurzai O."/>
            <person name="Schmitt C."/>
            <person name="Friedrich T."/>
            <person name="Linke B."/>
            <person name="Vogel U."/>
            <person name="Frosch M."/>
        </authorList>
    </citation>
    <scope>NUCLEOTIDE SEQUENCE</scope>
    <source>
        <strain evidence="1">Alpha153</strain>
    </source>
</reference>
<protein>
    <submittedName>
        <fullName evidence="1">Uncharacterized protein</fullName>
    </submittedName>
</protein>
<evidence type="ECO:0000313" key="1">
    <source>
        <dbReference type="EMBL" id="CBA03659.1"/>
    </source>
</evidence>